<evidence type="ECO:0000256" key="1">
    <source>
        <dbReference type="ARBA" id="ARBA00005854"/>
    </source>
</evidence>
<accession>A0A553K0K7</accession>
<dbReference type="InterPro" id="IPR006140">
    <property type="entry name" value="D-isomer_DH_NAD-bd"/>
</dbReference>
<dbReference type="SUPFAM" id="SSF52283">
    <property type="entry name" value="Formate/glycerate dehydrogenase catalytic domain-like"/>
    <property type="match status" value="1"/>
</dbReference>
<dbReference type="GO" id="GO:0030267">
    <property type="term" value="F:glyoxylate reductase (NADPH) activity"/>
    <property type="evidence" value="ECO:0007669"/>
    <property type="project" value="TreeGrafter"/>
</dbReference>
<dbReference type="Pfam" id="PF00389">
    <property type="entry name" value="2-Hacid_dh"/>
    <property type="match status" value="1"/>
</dbReference>
<dbReference type="CDD" id="cd12167">
    <property type="entry name" value="2-Hacid_dh_8"/>
    <property type="match status" value="1"/>
</dbReference>
<dbReference type="InterPro" id="IPR050223">
    <property type="entry name" value="D-isomer_2-hydroxyacid_DH"/>
</dbReference>
<gene>
    <name evidence="7" type="ORF">FOJ82_09335</name>
</gene>
<keyword evidence="3" id="KW-0520">NAD</keyword>
<dbReference type="OrthoDB" id="117809at2"/>
<proteinExistence type="inferred from homology"/>
<dbReference type="GO" id="GO:0016618">
    <property type="term" value="F:hydroxypyruvate reductase [NAD(P)H] activity"/>
    <property type="evidence" value="ECO:0007669"/>
    <property type="project" value="TreeGrafter"/>
</dbReference>
<dbReference type="InterPro" id="IPR006139">
    <property type="entry name" value="D-isomer_2_OHA_DH_cat_dom"/>
</dbReference>
<feature type="domain" description="D-isomer specific 2-hydroxyacid dehydrogenase catalytic" evidence="5">
    <location>
        <begin position="56"/>
        <end position="333"/>
    </location>
</feature>
<dbReference type="GO" id="GO:0051287">
    <property type="term" value="F:NAD binding"/>
    <property type="evidence" value="ECO:0007669"/>
    <property type="project" value="InterPro"/>
</dbReference>
<evidence type="ECO:0000256" key="2">
    <source>
        <dbReference type="ARBA" id="ARBA00023002"/>
    </source>
</evidence>
<dbReference type="InterPro" id="IPR036291">
    <property type="entry name" value="NAD(P)-bd_dom_sf"/>
</dbReference>
<evidence type="ECO:0000259" key="6">
    <source>
        <dbReference type="Pfam" id="PF02826"/>
    </source>
</evidence>
<feature type="domain" description="D-isomer specific 2-hydroxyacid dehydrogenase NAD-binding" evidence="6">
    <location>
        <begin position="157"/>
        <end position="302"/>
    </location>
</feature>
<dbReference type="Gene3D" id="3.40.50.720">
    <property type="entry name" value="NAD(P)-binding Rossmann-like Domain"/>
    <property type="match status" value="2"/>
</dbReference>
<keyword evidence="8" id="KW-1185">Reference proteome</keyword>
<evidence type="ECO:0000259" key="5">
    <source>
        <dbReference type="Pfam" id="PF00389"/>
    </source>
</evidence>
<name>A0A553K0K7_9ACTN</name>
<reference evidence="7 8" key="1">
    <citation type="submission" date="2019-07" db="EMBL/GenBank/DDBJ databases">
        <authorList>
            <person name="Zhou L.-Y."/>
        </authorList>
    </citation>
    <scope>NUCLEOTIDE SEQUENCE [LARGE SCALE GENOMIC DNA]</scope>
    <source>
        <strain evidence="7 8">YIM 101269</strain>
    </source>
</reference>
<dbReference type="GO" id="GO:0005829">
    <property type="term" value="C:cytosol"/>
    <property type="evidence" value="ECO:0007669"/>
    <property type="project" value="TreeGrafter"/>
</dbReference>
<dbReference type="EMBL" id="VKKG01000003">
    <property type="protein sequence ID" value="TRY18232.1"/>
    <property type="molecule type" value="Genomic_DNA"/>
</dbReference>
<sequence length="342" mass="36601">MGAMTTTAAQEQSRPVVLLAVRPEVREMVLSDATLDRLAELGEVVGTDGREWDDVELPAGVRAIVTGWGTPEVSAELLERLPDLEIVAHTGGSVRGIVSREVWERGARVTTAAETNNRFVAEYTAAQVLLALKGAHHVVAHGRRNHALPRPIGAPGTLGQRIGLVSYGSIARHVRAVLRALDVEIWTWDPYVSDEDLARDDVRRAADLDELFRTCLVVSIHSPLIPGVTEGLVGADQLALLRPGATLVNTSRGAIIDEPALVALLQQRPDVCAVLDVTWPEPPVPESPLWELPNVQLTGHVAGAIGSEAVALGAAAVEELERHLTGEPLRHEVSATAAARRA</sequence>
<dbReference type="AlphaFoldDB" id="A0A553K0K7"/>
<dbReference type="Pfam" id="PF02826">
    <property type="entry name" value="2-Hacid_dh_C"/>
    <property type="match status" value="1"/>
</dbReference>
<comment type="similarity">
    <text evidence="1 4">Belongs to the D-isomer specific 2-hydroxyacid dehydrogenase family.</text>
</comment>
<dbReference type="PANTHER" id="PTHR10996">
    <property type="entry name" value="2-HYDROXYACID DEHYDROGENASE-RELATED"/>
    <property type="match status" value="1"/>
</dbReference>
<dbReference type="Proteomes" id="UP000317638">
    <property type="component" value="Unassembled WGS sequence"/>
</dbReference>
<protein>
    <submittedName>
        <fullName evidence="7">Hydroxyacid dehydrogenase</fullName>
    </submittedName>
</protein>
<organism evidence="7 8">
    <name type="scientific">Tessaracoccus rhinocerotis</name>
    <dbReference type="NCBI Taxonomy" id="1689449"/>
    <lineage>
        <taxon>Bacteria</taxon>
        <taxon>Bacillati</taxon>
        <taxon>Actinomycetota</taxon>
        <taxon>Actinomycetes</taxon>
        <taxon>Propionibacteriales</taxon>
        <taxon>Propionibacteriaceae</taxon>
        <taxon>Tessaracoccus</taxon>
    </lineage>
</organism>
<keyword evidence="2 4" id="KW-0560">Oxidoreductase</keyword>
<dbReference type="SUPFAM" id="SSF51735">
    <property type="entry name" value="NAD(P)-binding Rossmann-fold domains"/>
    <property type="match status" value="1"/>
</dbReference>
<evidence type="ECO:0000256" key="4">
    <source>
        <dbReference type="RuleBase" id="RU003719"/>
    </source>
</evidence>
<evidence type="ECO:0000313" key="8">
    <source>
        <dbReference type="Proteomes" id="UP000317638"/>
    </source>
</evidence>
<comment type="caution">
    <text evidence="7">The sequence shown here is derived from an EMBL/GenBank/DDBJ whole genome shotgun (WGS) entry which is preliminary data.</text>
</comment>
<evidence type="ECO:0000313" key="7">
    <source>
        <dbReference type="EMBL" id="TRY18232.1"/>
    </source>
</evidence>
<evidence type="ECO:0000256" key="3">
    <source>
        <dbReference type="ARBA" id="ARBA00023027"/>
    </source>
</evidence>
<dbReference type="PANTHER" id="PTHR10996:SF178">
    <property type="entry name" value="2-HYDROXYACID DEHYDROGENASE YGL185C-RELATED"/>
    <property type="match status" value="1"/>
</dbReference>